<dbReference type="AlphaFoldDB" id="A0AA36HWN2"/>
<feature type="coiled-coil region" evidence="2">
    <location>
        <begin position="188"/>
        <end position="236"/>
    </location>
</feature>
<comment type="caution">
    <text evidence="3">The sequence shown here is derived from an EMBL/GenBank/DDBJ whole genome shotgun (WGS) entry which is preliminary data.</text>
</comment>
<evidence type="ECO:0008006" key="5">
    <source>
        <dbReference type="Google" id="ProtNLM"/>
    </source>
</evidence>
<accession>A0AA36HWN2</accession>
<feature type="coiled-coil region" evidence="2">
    <location>
        <begin position="796"/>
        <end position="823"/>
    </location>
</feature>
<name>A0AA36HWN2_9DINO</name>
<keyword evidence="1" id="KW-0677">Repeat</keyword>
<dbReference type="Proteomes" id="UP001178507">
    <property type="component" value="Unassembled WGS sequence"/>
</dbReference>
<sequence length="871" mass="96487">MEGSIFPAALMQFLYQQQGLFAEEPAEAWLEAVSAGQEAPGGAESTSGLQFLRRRRDELECKLQAGALRRENEALESRVVQAQQDFFALQGEFTVAKDRYNERMDALRLALEEQQVAAEQADRRVVCAEDLVRFHQEQKRMMSNYWKQQCQHKDDHIRTLNRQLIEYTIDWQHLGIQRQTEASLSHEHYCLEDRHRKLQDLQERLEEETTRLRGRLAKATSQEEGLREKLQRSEAELSAGRLEEIKEEARGPCLRRQLECLDARHQELEDVCDAQLSLLRHLSRKEGAAFLVSPKEGRSERAPGLQLRVGCFNDAMEERQLYAAAKAGHSAGRICNVQGAQWRRALHLLRRAGSEPDVARCGAVCAACARQSRWQNSEALLSVSANLVVSNSAVTALQRAALWRLALRRLAAAEQRNFGADVVGLSAALRACRWRWALHLAHHLRRARLHNAFSHNSALIACGEAADTDASGERGPWQLSSQLLLEMSHGSVAPDVVSYTSEVTCSGSRWPRVLDALQRMQVGQVAPNAATLNSAIEACERSCRWDLALALLSRFRTLKSPVTYSAAMMACLQGSRWHLALELLAEMGASLRADLVAFGSALAALELGRAWRLSLGLLQRMAAQQVQASTVCYGSALGACGWRWAVWLLGEMADCRLQPDLVAHTSAGLALAHGAQWRAALDVAAENCVGRSALALACEDSGQHRQVPQLLSPLEPLAVEMLQTARRVAMPGTQLGRACADVRPAAERKAELGGIGGLTGGAEAVLGWCIWRDELDVREGQLEKITAQLSRTDQALRSAQVALAEERAKHEEMKLQHGEAEALLREGERARVQRQRRCQELRRAEVAMQRLLEVVEAPSGAQGAAASSQRG</sequence>
<keyword evidence="2" id="KW-0175">Coiled coil</keyword>
<keyword evidence="4" id="KW-1185">Reference proteome</keyword>
<dbReference type="PANTHER" id="PTHR47447">
    <property type="entry name" value="OS03G0856100 PROTEIN"/>
    <property type="match status" value="1"/>
</dbReference>
<dbReference type="InterPro" id="IPR011990">
    <property type="entry name" value="TPR-like_helical_dom_sf"/>
</dbReference>
<evidence type="ECO:0000256" key="1">
    <source>
        <dbReference type="ARBA" id="ARBA00022737"/>
    </source>
</evidence>
<evidence type="ECO:0000313" key="4">
    <source>
        <dbReference type="Proteomes" id="UP001178507"/>
    </source>
</evidence>
<gene>
    <name evidence="3" type="ORF">EVOR1521_LOCUS5505</name>
</gene>
<dbReference type="EMBL" id="CAUJNA010000393">
    <property type="protein sequence ID" value="CAJ1376431.1"/>
    <property type="molecule type" value="Genomic_DNA"/>
</dbReference>
<evidence type="ECO:0000256" key="2">
    <source>
        <dbReference type="SAM" id="Coils"/>
    </source>
</evidence>
<protein>
    <recommendedName>
        <fullName evidence="5">Pentatricopeptide repeat-containing protein, chloroplastic</fullName>
    </recommendedName>
</protein>
<evidence type="ECO:0000313" key="3">
    <source>
        <dbReference type="EMBL" id="CAJ1376431.1"/>
    </source>
</evidence>
<proteinExistence type="predicted"/>
<feature type="coiled-coil region" evidence="2">
    <location>
        <begin position="65"/>
        <end position="131"/>
    </location>
</feature>
<reference evidence="3" key="1">
    <citation type="submission" date="2023-08" db="EMBL/GenBank/DDBJ databases">
        <authorList>
            <person name="Chen Y."/>
            <person name="Shah S."/>
            <person name="Dougan E. K."/>
            <person name="Thang M."/>
            <person name="Chan C."/>
        </authorList>
    </citation>
    <scope>NUCLEOTIDE SEQUENCE</scope>
</reference>
<organism evidence="3 4">
    <name type="scientific">Effrenium voratum</name>
    <dbReference type="NCBI Taxonomy" id="2562239"/>
    <lineage>
        <taxon>Eukaryota</taxon>
        <taxon>Sar</taxon>
        <taxon>Alveolata</taxon>
        <taxon>Dinophyceae</taxon>
        <taxon>Suessiales</taxon>
        <taxon>Symbiodiniaceae</taxon>
        <taxon>Effrenium</taxon>
    </lineage>
</organism>
<dbReference type="PANTHER" id="PTHR47447:SF24">
    <property type="entry name" value="PENTATRICOPEPTIDE REPEAT-CONTAINING PROTEIN"/>
    <property type="match status" value="1"/>
</dbReference>
<dbReference type="Gene3D" id="1.25.40.10">
    <property type="entry name" value="Tetratricopeptide repeat domain"/>
    <property type="match status" value="2"/>
</dbReference>